<comment type="cofactor">
    <cofactor evidence="1">
        <name>L-ascorbate</name>
        <dbReference type="ChEBI" id="CHEBI:38290"/>
    </cofactor>
</comment>
<dbReference type="GO" id="GO:0005783">
    <property type="term" value="C:endoplasmic reticulum"/>
    <property type="evidence" value="ECO:0007669"/>
    <property type="project" value="TreeGrafter"/>
</dbReference>
<gene>
    <name evidence="8" type="ORF">SVUK_LOCUS14104</name>
</gene>
<dbReference type="InterPro" id="IPR044862">
    <property type="entry name" value="Pro_4_hyd_alph_FE2OG_OXY"/>
</dbReference>
<keyword evidence="4" id="KW-0223">Dioxygenase</keyword>
<evidence type="ECO:0000256" key="3">
    <source>
        <dbReference type="ARBA" id="ARBA00022896"/>
    </source>
</evidence>
<name>A0A3P7J777_STRVU</name>
<accession>A0A3P7J777</accession>
<dbReference type="OrthoDB" id="420380at2759"/>
<evidence type="ECO:0000256" key="4">
    <source>
        <dbReference type="ARBA" id="ARBA00022964"/>
    </source>
</evidence>
<evidence type="ECO:0000256" key="6">
    <source>
        <dbReference type="ARBA" id="ARBA00023004"/>
    </source>
</evidence>
<proteinExistence type="predicted"/>
<evidence type="ECO:0000256" key="2">
    <source>
        <dbReference type="ARBA" id="ARBA00022723"/>
    </source>
</evidence>
<evidence type="ECO:0000256" key="1">
    <source>
        <dbReference type="ARBA" id="ARBA00001961"/>
    </source>
</evidence>
<dbReference type="GO" id="GO:0005506">
    <property type="term" value="F:iron ion binding"/>
    <property type="evidence" value="ECO:0007669"/>
    <property type="project" value="InterPro"/>
</dbReference>
<organism evidence="8 9">
    <name type="scientific">Strongylus vulgaris</name>
    <name type="common">Blood worm</name>
    <dbReference type="NCBI Taxonomy" id="40348"/>
    <lineage>
        <taxon>Eukaryota</taxon>
        <taxon>Metazoa</taxon>
        <taxon>Ecdysozoa</taxon>
        <taxon>Nematoda</taxon>
        <taxon>Chromadorea</taxon>
        <taxon>Rhabditida</taxon>
        <taxon>Rhabditina</taxon>
        <taxon>Rhabditomorpha</taxon>
        <taxon>Strongyloidea</taxon>
        <taxon>Strongylidae</taxon>
        <taxon>Strongylus</taxon>
    </lineage>
</organism>
<dbReference type="GO" id="GO:0004656">
    <property type="term" value="F:procollagen-proline 4-dioxygenase activity"/>
    <property type="evidence" value="ECO:0007669"/>
    <property type="project" value="TreeGrafter"/>
</dbReference>
<reference evidence="8 9" key="1">
    <citation type="submission" date="2018-11" db="EMBL/GenBank/DDBJ databases">
        <authorList>
            <consortium name="Pathogen Informatics"/>
        </authorList>
    </citation>
    <scope>NUCLEOTIDE SEQUENCE [LARGE SCALE GENOMIC DNA]</scope>
</reference>
<evidence type="ECO:0000256" key="5">
    <source>
        <dbReference type="ARBA" id="ARBA00023002"/>
    </source>
</evidence>
<dbReference type="InterPro" id="IPR006620">
    <property type="entry name" value="Pro_4_hyd_alph"/>
</dbReference>
<evidence type="ECO:0000259" key="7">
    <source>
        <dbReference type="SMART" id="SM00702"/>
    </source>
</evidence>
<dbReference type="EMBL" id="UYYB01103977">
    <property type="protein sequence ID" value="VDM79106.1"/>
    <property type="molecule type" value="Genomic_DNA"/>
</dbReference>
<sequence length="193" mass="22106">MNKPANYSCYMYRVEFEYVKVEVLSTHPILLVYHQFATTQEIKAFLTDADSKEMKMLKVTDSEGNLILNKGRQANGTSMKHEETKAVGAVFRKIEKSIPAVDFRRSEAWQVLSYLPGGHYAPHYDFFNYTSKEHRDQFTRDFGDRFATLLLVLQTAKGGGETVYPYLFRTITPKPGDVLFWTNLDKLGNGVSL</sequence>
<evidence type="ECO:0000313" key="9">
    <source>
        <dbReference type="Proteomes" id="UP000270094"/>
    </source>
</evidence>
<dbReference type="InterPro" id="IPR045054">
    <property type="entry name" value="P4HA-like"/>
</dbReference>
<keyword evidence="2" id="KW-0479">Metal-binding</keyword>
<dbReference type="Proteomes" id="UP000270094">
    <property type="component" value="Unassembled WGS sequence"/>
</dbReference>
<dbReference type="Pfam" id="PF13640">
    <property type="entry name" value="2OG-FeII_Oxy_3"/>
    <property type="match status" value="1"/>
</dbReference>
<dbReference type="PANTHER" id="PTHR10869:SF210">
    <property type="entry name" value="FE2OG DIOXYGENASE DOMAIN-CONTAINING PROTEIN"/>
    <property type="match status" value="1"/>
</dbReference>
<dbReference type="GO" id="GO:0031418">
    <property type="term" value="F:L-ascorbic acid binding"/>
    <property type="evidence" value="ECO:0007669"/>
    <property type="project" value="UniProtKB-KW"/>
</dbReference>
<keyword evidence="9" id="KW-1185">Reference proteome</keyword>
<dbReference type="AlphaFoldDB" id="A0A3P7J777"/>
<dbReference type="PANTHER" id="PTHR10869">
    <property type="entry name" value="PROLYL 4-HYDROXYLASE ALPHA SUBUNIT"/>
    <property type="match status" value="1"/>
</dbReference>
<feature type="domain" description="Prolyl 4-hydroxylase alpha subunit" evidence="7">
    <location>
        <begin position="28"/>
        <end position="193"/>
    </location>
</feature>
<keyword evidence="3" id="KW-0847">Vitamin C</keyword>
<evidence type="ECO:0000313" key="8">
    <source>
        <dbReference type="EMBL" id="VDM79106.1"/>
    </source>
</evidence>
<dbReference type="SMART" id="SM00702">
    <property type="entry name" value="P4Hc"/>
    <property type="match status" value="1"/>
</dbReference>
<dbReference type="Gene3D" id="2.60.120.620">
    <property type="entry name" value="q2cbj1_9rhob like domain"/>
    <property type="match status" value="1"/>
</dbReference>
<protein>
    <recommendedName>
        <fullName evidence="7">Prolyl 4-hydroxylase alpha subunit domain-containing protein</fullName>
    </recommendedName>
</protein>
<keyword evidence="6" id="KW-0408">Iron</keyword>
<keyword evidence="5" id="KW-0560">Oxidoreductase</keyword>